<proteinExistence type="predicted"/>
<dbReference type="AlphaFoldDB" id="A0A8J8W3J0"/>
<gene>
    <name evidence="1" type="ORF">PECM_004993</name>
</gene>
<dbReference type="Proteomes" id="UP000631181">
    <property type="component" value="Unassembled WGS sequence"/>
</dbReference>
<name>A0A8J8W3J0_9EURO</name>
<evidence type="ECO:0000313" key="1">
    <source>
        <dbReference type="EMBL" id="KAF7716951.1"/>
    </source>
</evidence>
<dbReference type="OrthoDB" id="4304815at2759"/>
<sequence>MSAEQFHIIRADFVLKLKQWRQGETDLTPAHMAEILDCMVDDLDHFQTAMISETGICFPSKCDLIKLEMLRLIEQLKLITTINLEIGETMSYIGAAIGRLTLEGKSCVDDIEDLEAARATVEFHHIHKLHVWDMPELGFTDEAEQLRVRLWTVYTNVNFSRGGCGCFQCRTAWIGGR</sequence>
<evidence type="ECO:0000313" key="2">
    <source>
        <dbReference type="Proteomes" id="UP000631181"/>
    </source>
</evidence>
<comment type="caution">
    <text evidence="1">The sequence shown here is derived from an EMBL/GenBank/DDBJ whole genome shotgun (WGS) entry which is preliminary data.</text>
</comment>
<reference evidence="1" key="1">
    <citation type="journal article" date="2020" name="Front. Microbiol.">
        <title>Gene regulatory networks of Penicillium echinulatum 2HH and Penicillium oxalicum 114-2 inferred by a computational biology approach.</title>
        <authorList>
            <person name="Lenz A.R."/>
            <person name="Galan-Vasquez E."/>
            <person name="Balbinot E."/>
            <person name="De Abreu F.P."/>
            <person name="De Oliveira N.S."/>
            <person name="Da Rosa L.O."/>
            <person name="De Avila E Silva S."/>
            <person name="Camassola M."/>
            <person name="Dillon A.J.P."/>
            <person name="Perez-Rueda E."/>
        </authorList>
    </citation>
    <scope>NUCLEOTIDE SEQUENCE</scope>
    <source>
        <strain evidence="1">S1M29</strain>
    </source>
</reference>
<organism evidence="1 2">
    <name type="scientific">Penicillium ucsense</name>
    <dbReference type="NCBI Taxonomy" id="2839758"/>
    <lineage>
        <taxon>Eukaryota</taxon>
        <taxon>Fungi</taxon>
        <taxon>Dikarya</taxon>
        <taxon>Ascomycota</taxon>
        <taxon>Pezizomycotina</taxon>
        <taxon>Eurotiomycetes</taxon>
        <taxon>Eurotiomycetidae</taxon>
        <taxon>Eurotiales</taxon>
        <taxon>Aspergillaceae</taxon>
        <taxon>Penicillium</taxon>
    </lineage>
</organism>
<accession>A0A8J8W3J0</accession>
<protein>
    <submittedName>
        <fullName evidence="1">Uncharacterized protein</fullName>
    </submittedName>
</protein>
<dbReference type="EMBL" id="WIWV01000033">
    <property type="protein sequence ID" value="KAF7716951.1"/>
    <property type="molecule type" value="Genomic_DNA"/>
</dbReference>
<keyword evidence="2" id="KW-1185">Reference proteome</keyword>